<sequence>MVAADAIATGTTMAIIMETMVIMNGAEEKLERLTGRALEMDAESVGGDLRNLAITLMMISVVIMIIIMIIIMTITTRIISTIIITITLIIATNAINI</sequence>
<reference evidence="2" key="1">
    <citation type="submission" date="2022-11" db="EMBL/GenBank/DDBJ databases">
        <title>Lacrimispora xylanolytica sy1, complete genome.</title>
        <authorList>
            <person name="Choi S."/>
        </authorList>
    </citation>
    <scope>NUCLEOTIDE SEQUENCE</scope>
    <source>
        <strain evidence="2">Sy1</strain>
    </source>
</reference>
<evidence type="ECO:0000313" key="3">
    <source>
        <dbReference type="Proteomes" id="UP001163115"/>
    </source>
</evidence>
<gene>
    <name evidence="2" type="ORF">OW255_12050</name>
</gene>
<keyword evidence="3" id="KW-1185">Reference proteome</keyword>
<keyword evidence="1" id="KW-1133">Transmembrane helix</keyword>
<keyword evidence="1" id="KW-0812">Transmembrane</keyword>
<dbReference type="EMBL" id="CP113524">
    <property type="protein sequence ID" value="WAJ22310.1"/>
    <property type="molecule type" value="Genomic_DNA"/>
</dbReference>
<feature type="transmembrane region" description="Helical" evidence="1">
    <location>
        <begin position="52"/>
        <end position="72"/>
    </location>
</feature>
<proteinExistence type="predicted"/>
<protein>
    <submittedName>
        <fullName evidence="2">Uncharacterized protein</fullName>
    </submittedName>
</protein>
<name>A0ABY7A6M2_9FIRM</name>
<evidence type="ECO:0000256" key="1">
    <source>
        <dbReference type="SAM" id="Phobius"/>
    </source>
</evidence>
<keyword evidence="1" id="KW-0472">Membrane</keyword>
<organism evidence="2 3">
    <name type="scientific">Lacrimispora xylanolytica</name>
    <dbReference type="NCBI Taxonomy" id="29375"/>
    <lineage>
        <taxon>Bacteria</taxon>
        <taxon>Bacillati</taxon>
        <taxon>Bacillota</taxon>
        <taxon>Clostridia</taxon>
        <taxon>Lachnospirales</taxon>
        <taxon>Lachnospiraceae</taxon>
        <taxon>Lacrimispora</taxon>
    </lineage>
</organism>
<evidence type="ECO:0000313" key="2">
    <source>
        <dbReference type="EMBL" id="WAJ22310.1"/>
    </source>
</evidence>
<feature type="transmembrane region" description="Helical" evidence="1">
    <location>
        <begin position="78"/>
        <end position="95"/>
    </location>
</feature>
<dbReference type="RefSeq" id="WP_268114221.1">
    <property type="nucleotide sequence ID" value="NZ_CP113524.1"/>
</dbReference>
<accession>A0ABY7A6M2</accession>
<dbReference type="Proteomes" id="UP001163115">
    <property type="component" value="Chromosome"/>
</dbReference>